<protein>
    <submittedName>
        <fullName evidence="1">Uncharacterized protein</fullName>
    </submittedName>
</protein>
<evidence type="ECO:0000313" key="2">
    <source>
        <dbReference type="Proteomes" id="UP000233551"/>
    </source>
</evidence>
<keyword evidence="2" id="KW-1185">Reference proteome</keyword>
<sequence length="265" mass="30543">MKMMSRRWQTSFIKVHDIVQPDEDASLLPHPEGRDAAKRKKNGKGHNQLVNDYFARSWCTLSNSSEDFEWDGLYSFPLSRASQIMIHISSRGPMRYATKAFPYCRSAQLPCILWSMELELTHLMSISGWPRVLQPNPWKRFIFDVVMVFGGKYLQRLNAADVQCQLQAREASNVLGIMANIDCTHWPWRHRPKTGHGMYRSGFHGDPSLILEAMEGPNLWIWHVVFGGARFNNDINVLDRSSYDDLLQGRAPEANFTINGNYYSM</sequence>
<dbReference type="PANTHER" id="PTHR47150:SF5">
    <property type="entry name" value="OS07G0546750 PROTEIN"/>
    <property type="match status" value="1"/>
</dbReference>
<comment type="caution">
    <text evidence="1">The sequence shown here is derived from an EMBL/GenBank/DDBJ whole genome shotgun (WGS) entry which is preliminary data.</text>
</comment>
<organism evidence="1 2">
    <name type="scientific">Punica granatum</name>
    <name type="common">Pomegranate</name>
    <dbReference type="NCBI Taxonomy" id="22663"/>
    <lineage>
        <taxon>Eukaryota</taxon>
        <taxon>Viridiplantae</taxon>
        <taxon>Streptophyta</taxon>
        <taxon>Embryophyta</taxon>
        <taxon>Tracheophyta</taxon>
        <taxon>Spermatophyta</taxon>
        <taxon>Magnoliopsida</taxon>
        <taxon>eudicotyledons</taxon>
        <taxon>Gunneridae</taxon>
        <taxon>Pentapetalae</taxon>
        <taxon>rosids</taxon>
        <taxon>malvids</taxon>
        <taxon>Myrtales</taxon>
        <taxon>Lythraceae</taxon>
        <taxon>Punica</taxon>
    </lineage>
</organism>
<reference evidence="1 2" key="1">
    <citation type="submission" date="2017-11" db="EMBL/GenBank/DDBJ databases">
        <title>De-novo sequencing of pomegranate (Punica granatum L.) genome.</title>
        <authorList>
            <person name="Akparov Z."/>
            <person name="Amiraslanov A."/>
            <person name="Hajiyeva S."/>
            <person name="Abbasov M."/>
            <person name="Kaur K."/>
            <person name="Hamwieh A."/>
            <person name="Solovyev V."/>
            <person name="Salamov A."/>
            <person name="Braich B."/>
            <person name="Kosarev P."/>
            <person name="Mahmoud A."/>
            <person name="Hajiyev E."/>
            <person name="Babayeva S."/>
            <person name="Izzatullayeva V."/>
            <person name="Mammadov A."/>
            <person name="Mammadov A."/>
            <person name="Sharifova S."/>
            <person name="Ojaghi J."/>
            <person name="Eynullazada K."/>
            <person name="Bayramov B."/>
            <person name="Abdulazimova A."/>
            <person name="Shahmuradov I."/>
        </authorList>
    </citation>
    <scope>NUCLEOTIDE SEQUENCE [LARGE SCALE GENOMIC DNA]</scope>
    <source>
        <strain evidence="2">cv. AG2017</strain>
        <tissue evidence="1">Leaf</tissue>
    </source>
</reference>
<name>A0A2I0KZ01_PUNGR</name>
<dbReference type="PANTHER" id="PTHR47150">
    <property type="entry name" value="OS12G0169200 PROTEIN"/>
    <property type="match status" value="1"/>
</dbReference>
<proteinExistence type="predicted"/>
<evidence type="ECO:0000313" key="1">
    <source>
        <dbReference type="EMBL" id="PKI73691.1"/>
    </source>
</evidence>
<gene>
    <name evidence="1" type="ORF">CRG98_005932</name>
</gene>
<dbReference type="Pfam" id="PF04827">
    <property type="entry name" value="Plant_tran"/>
    <property type="match status" value="1"/>
</dbReference>
<dbReference type="Proteomes" id="UP000233551">
    <property type="component" value="Unassembled WGS sequence"/>
</dbReference>
<dbReference type="AlphaFoldDB" id="A0A2I0KZ01"/>
<dbReference type="InterPro" id="IPR006912">
    <property type="entry name" value="Harbinger_derived_prot"/>
</dbReference>
<dbReference type="STRING" id="22663.A0A2I0KZ01"/>
<dbReference type="EMBL" id="PGOL01000265">
    <property type="protein sequence ID" value="PKI73691.1"/>
    <property type="molecule type" value="Genomic_DNA"/>
</dbReference>
<accession>A0A2I0KZ01</accession>